<feature type="domain" description="Gram-positive pilin subunit D1 N-terminal" evidence="4">
    <location>
        <begin position="33"/>
        <end position="189"/>
    </location>
</feature>
<proteinExistence type="predicted"/>
<dbReference type="InterPro" id="IPR013783">
    <property type="entry name" value="Ig-like_fold"/>
</dbReference>
<evidence type="ECO:0000259" key="4">
    <source>
        <dbReference type="Pfam" id="PF16555"/>
    </source>
</evidence>
<accession>R2SQZ4</accession>
<feature type="compositionally biased region" description="Polar residues" evidence="1">
    <location>
        <begin position="345"/>
        <end position="356"/>
    </location>
</feature>
<feature type="signal peptide" evidence="3">
    <location>
        <begin position="1"/>
        <end position="30"/>
    </location>
</feature>
<dbReference type="NCBIfam" id="TIGR01167">
    <property type="entry name" value="LPXTG_anchor"/>
    <property type="match status" value="1"/>
</dbReference>
<reference evidence="6 7" key="1">
    <citation type="submission" date="2013-02" db="EMBL/GenBank/DDBJ databases">
        <title>The Genome Sequence of Enterococcus pallens BAA-351.</title>
        <authorList>
            <consortium name="The Broad Institute Genome Sequencing Platform"/>
            <consortium name="The Broad Institute Genome Sequencing Center for Infectious Disease"/>
            <person name="Earl A.M."/>
            <person name="Gilmore M.S."/>
            <person name="Lebreton F."/>
            <person name="Walker B."/>
            <person name="Young S.K."/>
            <person name="Zeng Q."/>
            <person name="Gargeya S."/>
            <person name="Fitzgerald M."/>
            <person name="Haas B."/>
            <person name="Abouelleil A."/>
            <person name="Alvarado L."/>
            <person name="Arachchi H.M."/>
            <person name="Berlin A.M."/>
            <person name="Chapman S.B."/>
            <person name="Dewar J."/>
            <person name="Goldberg J."/>
            <person name="Griggs A."/>
            <person name="Gujja S."/>
            <person name="Hansen M."/>
            <person name="Howarth C."/>
            <person name="Imamovic A."/>
            <person name="Larimer J."/>
            <person name="McCowan C."/>
            <person name="Murphy C."/>
            <person name="Neiman D."/>
            <person name="Pearson M."/>
            <person name="Priest M."/>
            <person name="Roberts A."/>
            <person name="Saif S."/>
            <person name="Shea T."/>
            <person name="Sisk P."/>
            <person name="Sykes S."/>
            <person name="Wortman J."/>
            <person name="Nusbaum C."/>
            <person name="Birren B."/>
        </authorList>
    </citation>
    <scope>NUCLEOTIDE SEQUENCE [LARGE SCALE GENOMIC DNA]</scope>
    <source>
        <strain evidence="6 7">ATCC BAA-351</strain>
    </source>
</reference>
<dbReference type="InterPro" id="IPR041033">
    <property type="entry name" value="SpaA_PFL_dom_1"/>
</dbReference>
<dbReference type="PATRIC" id="fig|1158607.3.peg.1171"/>
<dbReference type="EMBL" id="AJAQ01000011">
    <property type="protein sequence ID" value="EOH95226.1"/>
    <property type="molecule type" value="Genomic_DNA"/>
</dbReference>
<evidence type="ECO:0000313" key="6">
    <source>
        <dbReference type="EMBL" id="EOH95226.1"/>
    </source>
</evidence>
<dbReference type="HOGENOM" id="CLU_055411_1_0_9"/>
<evidence type="ECO:0000259" key="5">
    <source>
        <dbReference type="Pfam" id="PF17802"/>
    </source>
</evidence>
<dbReference type="Pfam" id="PF16555">
    <property type="entry name" value="GramPos_pilinD1"/>
    <property type="match status" value="1"/>
</dbReference>
<keyword evidence="3" id="KW-0732">Signal</keyword>
<keyword evidence="2" id="KW-1133">Transmembrane helix</keyword>
<dbReference type="InterPro" id="IPR032364">
    <property type="entry name" value="GramPos_pilinD1_N"/>
</dbReference>
<name>R2SQZ4_9ENTE</name>
<feature type="domain" description="SpaA-like prealbumin fold" evidence="5">
    <location>
        <begin position="205"/>
        <end position="297"/>
    </location>
</feature>
<evidence type="ECO:0000256" key="1">
    <source>
        <dbReference type="SAM" id="MobiDB-lite"/>
    </source>
</evidence>
<dbReference type="AlphaFoldDB" id="R2SQZ4"/>
<keyword evidence="2" id="KW-0472">Membrane</keyword>
<dbReference type="STRING" id="160454.RV10_GL002273"/>
<keyword evidence="2" id="KW-0812">Transmembrane</keyword>
<organism evidence="6 7">
    <name type="scientific">Enterococcus pallens ATCC BAA-351</name>
    <dbReference type="NCBI Taxonomy" id="1158607"/>
    <lineage>
        <taxon>Bacteria</taxon>
        <taxon>Bacillati</taxon>
        <taxon>Bacillota</taxon>
        <taxon>Bacilli</taxon>
        <taxon>Lactobacillales</taxon>
        <taxon>Enterococcaceae</taxon>
        <taxon>Enterococcus</taxon>
    </lineage>
</organism>
<feature type="chain" id="PRO_5004356317" evidence="3">
    <location>
        <begin position="31"/>
        <end position="398"/>
    </location>
</feature>
<sequence length="398" mass="43812">MEGKMKSSWLGLFSLLLCLVGVIFSSTAEAAEETTKVMIHRIVFSGEQNADSAFNNNGQAIKEEELLGGRPLEGATFSVYDVSSRFYELTDTGLEKQEAQKKISEEADQAAEKNELSNYTKVAENQTGKDGIVTFELANYHSGSLGKVYLFMETSVPEQVAYKASNIVVGLPYAAIGSDNILHLYPKNQQQFRRPFFYKYGRQSTDPAEDQKLAGAEFRVYKELAGKTYYLHKDKYNNNNAWVEDETDEGILQVVSDQNGLVELAEYILPAGTYFFEETKAPEGYEITADSRKVKIEIPASFSEPIRVTVGSISSSMNESKVINLKKTDVPPAEPNEPDGPTTGRLPSTAGTSSVSKAARNLPQTGMQQAGSLILLGVILVILAVSIIRKRNHTEEGQ</sequence>
<dbReference type="Proteomes" id="UP000013782">
    <property type="component" value="Unassembled WGS sequence"/>
</dbReference>
<evidence type="ECO:0000313" key="7">
    <source>
        <dbReference type="Proteomes" id="UP000013782"/>
    </source>
</evidence>
<evidence type="ECO:0000256" key="2">
    <source>
        <dbReference type="SAM" id="Phobius"/>
    </source>
</evidence>
<comment type="caution">
    <text evidence="6">The sequence shown here is derived from an EMBL/GenBank/DDBJ whole genome shotgun (WGS) entry which is preliminary data.</text>
</comment>
<keyword evidence="7" id="KW-1185">Reference proteome</keyword>
<evidence type="ECO:0000256" key="3">
    <source>
        <dbReference type="SAM" id="SignalP"/>
    </source>
</evidence>
<feature type="region of interest" description="Disordered" evidence="1">
    <location>
        <begin position="326"/>
        <end position="356"/>
    </location>
</feature>
<protein>
    <submittedName>
        <fullName evidence="6">LPXTG-domain-containing protein cell wall anchor domain</fullName>
    </submittedName>
</protein>
<dbReference type="Gene3D" id="2.60.40.10">
    <property type="entry name" value="Immunoglobulins"/>
    <property type="match status" value="2"/>
</dbReference>
<dbReference type="Pfam" id="PF17802">
    <property type="entry name" value="SpaA"/>
    <property type="match status" value="1"/>
</dbReference>
<feature type="transmembrane region" description="Helical" evidence="2">
    <location>
        <begin position="370"/>
        <end position="388"/>
    </location>
</feature>
<dbReference type="eggNOG" id="COG4932">
    <property type="taxonomic scope" value="Bacteria"/>
</dbReference>
<gene>
    <name evidence="6" type="ORF">UAU_01188</name>
</gene>